<feature type="region of interest" description="Disordered" evidence="1">
    <location>
        <begin position="1"/>
        <end position="26"/>
    </location>
</feature>
<protein>
    <submittedName>
        <fullName evidence="2">Uncharacterized protein</fullName>
    </submittedName>
</protein>
<proteinExistence type="predicted"/>
<evidence type="ECO:0000313" key="3">
    <source>
        <dbReference type="Proteomes" id="UP000199207"/>
    </source>
</evidence>
<feature type="region of interest" description="Disordered" evidence="1">
    <location>
        <begin position="39"/>
        <end position="64"/>
    </location>
</feature>
<sequence>MDRKAGSVMARMSLTSRRTPPVRPAGRCFRRRYGTAAAGLSRQGFPDSGAVPPVLPGTGPQRPV</sequence>
<reference evidence="2 3" key="1">
    <citation type="submission" date="2016-10" db="EMBL/GenBank/DDBJ databases">
        <authorList>
            <person name="de Groot N.N."/>
        </authorList>
    </citation>
    <scope>NUCLEOTIDE SEQUENCE [LARGE SCALE GENOMIC DNA]</scope>
    <source>
        <strain evidence="2 3">CGMCC 4.5739</strain>
    </source>
</reference>
<keyword evidence="3" id="KW-1185">Reference proteome</keyword>
<dbReference type="Proteomes" id="UP000199207">
    <property type="component" value="Unassembled WGS sequence"/>
</dbReference>
<gene>
    <name evidence="2" type="ORF">SAMN05421773_111202</name>
</gene>
<dbReference type="EMBL" id="FOLM01000011">
    <property type="protein sequence ID" value="SFD23763.1"/>
    <property type="molecule type" value="Genomic_DNA"/>
</dbReference>
<accession>A0A1I1QWV7</accession>
<evidence type="ECO:0000256" key="1">
    <source>
        <dbReference type="SAM" id="MobiDB-lite"/>
    </source>
</evidence>
<dbReference type="STRING" id="910347.SAMN05421773_111202"/>
<evidence type="ECO:0000313" key="2">
    <source>
        <dbReference type="EMBL" id="SFD23763.1"/>
    </source>
</evidence>
<organism evidence="2 3">
    <name type="scientific">Streptomyces aidingensis</name>
    <dbReference type="NCBI Taxonomy" id="910347"/>
    <lineage>
        <taxon>Bacteria</taxon>
        <taxon>Bacillati</taxon>
        <taxon>Actinomycetota</taxon>
        <taxon>Actinomycetes</taxon>
        <taxon>Kitasatosporales</taxon>
        <taxon>Streptomycetaceae</taxon>
        <taxon>Streptomyces</taxon>
    </lineage>
</organism>
<dbReference type="AlphaFoldDB" id="A0A1I1QWV7"/>
<name>A0A1I1QWV7_9ACTN</name>